<protein>
    <submittedName>
        <fullName evidence="7">Glycoside hydrolase family 3 C-terminal domain-containing protein</fullName>
    </submittedName>
</protein>
<dbReference type="SUPFAM" id="SSF51445">
    <property type="entry name" value="(Trans)glycosidases"/>
    <property type="match status" value="1"/>
</dbReference>
<feature type="signal peptide" evidence="5">
    <location>
        <begin position="1"/>
        <end position="18"/>
    </location>
</feature>
<evidence type="ECO:0000256" key="1">
    <source>
        <dbReference type="ARBA" id="ARBA00005336"/>
    </source>
</evidence>
<dbReference type="InterPro" id="IPR050288">
    <property type="entry name" value="Cellulose_deg_GH3"/>
</dbReference>
<feature type="chain" id="PRO_5047345816" evidence="5">
    <location>
        <begin position="19"/>
        <end position="773"/>
    </location>
</feature>
<dbReference type="PANTHER" id="PTHR42715:SF10">
    <property type="entry name" value="BETA-GLUCOSIDASE"/>
    <property type="match status" value="1"/>
</dbReference>
<comment type="similarity">
    <text evidence="1 4">Belongs to the glycosyl hydrolase 3 family.</text>
</comment>
<keyword evidence="8" id="KW-1185">Reference proteome</keyword>
<dbReference type="Gene3D" id="3.20.20.300">
    <property type="entry name" value="Glycoside hydrolase, family 3, N-terminal domain"/>
    <property type="match status" value="1"/>
</dbReference>
<keyword evidence="4" id="KW-0326">Glycosidase</keyword>
<dbReference type="SUPFAM" id="SSF52279">
    <property type="entry name" value="Beta-D-glucan exohydrolase, C-terminal domain"/>
    <property type="match status" value="1"/>
</dbReference>
<evidence type="ECO:0000256" key="2">
    <source>
        <dbReference type="ARBA" id="ARBA00022801"/>
    </source>
</evidence>
<dbReference type="Pfam" id="PF01915">
    <property type="entry name" value="Glyco_hydro_3_C"/>
    <property type="match status" value="1"/>
</dbReference>
<keyword evidence="3" id="KW-0119">Carbohydrate metabolism</keyword>
<evidence type="ECO:0000259" key="6">
    <source>
        <dbReference type="SMART" id="SM01217"/>
    </source>
</evidence>
<evidence type="ECO:0000313" key="8">
    <source>
        <dbReference type="Proteomes" id="UP001610104"/>
    </source>
</evidence>
<accession>A0ABW7MSG9</accession>
<dbReference type="Gene3D" id="3.40.50.1700">
    <property type="entry name" value="Glycoside hydrolase family 3 C-terminal domain"/>
    <property type="match status" value="1"/>
</dbReference>
<name>A0ABW7MSG9_9FLAO</name>
<dbReference type="InterPro" id="IPR026891">
    <property type="entry name" value="Fn3-like"/>
</dbReference>
<dbReference type="Gene3D" id="2.60.40.10">
    <property type="entry name" value="Immunoglobulins"/>
    <property type="match status" value="1"/>
</dbReference>
<dbReference type="PRINTS" id="PR00133">
    <property type="entry name" value="GLHYDRLASE3"/>
</dbReference>
<evidence type="ECO:0000256" key="5">
    <source>
        <dbReference type="SAM" id="SignalP"/>
    </source>
</evidence>
<dbReference type="Pfam" id="PF14310">
    <property type="entry name" value="Fn3-like"/>
    <property type="match status" value="1"/>
</dbReference>
<dbReference type="InterPro" id="IPR013783">
    <property type="entry name" value="Ig-like_fold"/>
</dbReference>
<dbReference type="InterPro" id="IPR036881">
    <property type="entry name" value="Glyco_hydro_3_C_sf"/>
</dbReference>
<dbReference type="GO" id="GO:0016787">
    <property type="term" value="F:hydrolase activity"/>
    <property type="evidence" value="ECO:0007669"/>
    <property type="project" value="UniProtKB-KW"/>
</dbReference>
<dbReference type="InterPro" id="IPR001764">
    <property type="entry name" value="Glyco_hydro_3_N"/>
</dbReference>
<dbReference type="Proteomes" id="UP001610104">
    <property type="component" value="Unassembled WGS sequence"/>
</dbReference>
<dbReference type="InterPro" id="IPR036962">
    <property type="entry name" value="Glyco_hydro_3_N_sf"/>
</dbReference>
<organism evidence="7 8">
    <name type="scientific">Gaetbulibacter aquiaggeris</name>
    <dbReference type="NCBI Taxonomy" id="1735373"/>
    <lineage>
        <taxon>Bacteria</taxon>
        <taxon>Pseudomonadati</taxon>
        <taxon>Bacteroidota</taxon>
        <taxon>Flavobacteriia</taxon>
        <taxon>Flavobacteriales</taxon>
        <taxon>Flavobacteriaceae</taxon>
        <taxon>Gaetbulibacter</taxon>
    </lineage>
</organism>
<evidence type="ECO:0000256" key="3">
    <source>
        <dbReference type="ARBA" id="ARBA00023277"/>
    </source>
</evidence>
<dbReference type="SMART" id="SM01217">
    <property type="entry name" value="Fn3_like"/>
    <property type="match status" value="1"/>
</dbReference>
<keyword evidence="5" id="KW-0732">Signal</keyword>
<dbReference type="InterPro" id="IPR017853">
    <property type="entry name" value="GH"/>
</dbReference>
<reference evidence="7 8" key="1">
    <citation type="submission" date="2024-02" db="EMBL/GenBank/DDBJ databases">
        <title>A Gaetbulibacter species isolated from tidal flats and genomic insights of their niches.</title>
        <authorList>
            <person name="Ye Y."/>
        </authorList>
    </citation>
    <scope>NUCLEOTIDE SEQUENCE [LARGE SCALE GENOMIC DNA]</scope>
    <source>
        <strain evidence="7 8">KEM-8</strain>
    </source>
</reference>
<keyword evidence="2 4" id="KW-0378">Hydrolase</keyword>
<evidence type="ECO:0000256" key="4">
    <source>
        <dbReference type="RuleBase" id="RU361161"/>
    </source>
</evidence>
<proteinExistence type="inferred from homology"/>
<dbReference type="EMBL" id="JBAWKC010000003">
    <property type="protein sequence ID" value="MFH6769343.1"/>
    <property type="molecule type" value="Genomic_DNA"/>
</dbReference>
<dbReference type="PANTHER" id="PTHR42715">
    <property type="entry name" value="BETA-GLUCOSIDASE"/>
    <property type="match status" value="1"/>
</dbReference>
<evidence type="ECO:0000313" key="7">
    <source>
        <dbReference type="EMBL" id="MFH6769343.1"/>
    </source>
</evidence>
<feature type="domain" description="Fibronectin type III-like" evidence="6">
    <location>
        <begin position="667"/>
        <end position="738"/>
    </location>
</feature>
<dbReference type="Pfam" id="PF00933">
    <property type="entry name" value="Glyco_hydro_3"/>
    <property type="match status" value="1"/>
</dbReference>
<gene>
    <name evidence="7" type="ORF">V8G56_11385</name>
</gene>
<dbReference type="PROSITE" id="PS00775">
    <property type="entry name" value="GLYCOSYL_HYDROL_F3"/>
    <property type="match status" value="1"/>
</dbReference>
<dbReference type="RefSeq" id="WP_395438578.1">
    <property type="nucleotide sequence ID" value="NZ_JBAWKC010000003.1"/>
</dbReference>
<dbReference type="InterPro" id="IPR002772">
    <property type="entry name" value="Glyco_hydro_3_C"/>
</dbReference>
<dbReference type="InterPro" id="IPR019800">
    <property type="entry name" value="Glyco_hydro_3_AS"/>
</dbReference>
<comment type="caution">
    <text evidence="7">The sequence shown here is derived from an EMBL/GenBank/DDBJ whole genome shotgun (WGS) entry which is preliminary data.</text>
</comment>
<sequence>MKHIIVILFIVFTAQIIAQTNTDEKINQILDQLSLEEKSFLIIGTGMNFPGLSSKENGPADIVGPTIDVVPGAAGTSYTLKKFDFPAVIFADGPAGIRIDPKRDSLLNQTFYATAFPTASSLASSWDIEILNEVGHAFGNEAKAYGVDFLLGPALNIHRNPLGGRNFEYYSEDPVLAGKLTAGFVNGIQAEGVGATIKHFAANNSETNRLQLNTVVSERALREIYLKGFEIAIKESQPWSVMSSYNKINGVYASENKDLLTKILRDEWGFEGFVMTDWMAGKDAVAQMKAGNDLLMPGRKDQASAIVEAVKSGILDESILDRNIKYIMRQYQKTLSFNNKISSNAPDFEVNKIVARKAAAESMVLLKNKEVLPLTNDTKIALFGNSSYETIAGGTGSGDVNKAYMVSIKEGLTNMAFKLDSKLISDYETFLKIEKAKIPPKKNFLEMDVLVQEKLWDINYLEKIAKNNDIAVFTLGRTSGEVQDRKIEGDFVLTQDELNVIKNISEVFHAQNKKFIVLLNIGSVIETKSWVNHADAILLTWLSGQEAGNAVADLILGKVTPSGKLAQTFPIQIADVASTKNFPGRVLDSNEKPVNPIYGVPSEEIYEEGIYVGYRYFDAFNVDVSYPFGFGLSYTTFEYSNLNILQDGDDFTISCDIKNTGKASGKEVVQLYVKSALGAIEKPVKELKGFTKTKLLNPGDSQQIVIKTNVNELGYYDTKSHSWKLDSGLYNFILASSSKQIELNKEITLEARTIKTTEQLLSPQVDINELSRN</sequence>